<accession>A0A1I2J3J4</accession>
<dbReference type="InterPro" id="IPR005175">
    <property type="entry name" value="PPC_dom"/>
</dbReference>
<reference evidence="2 3" key="1">
    <citation type="submission" date="2016-10" db="EMBL/GenBank/DDBJ databases">
        <authorList>
            <person name="de Groot N.N."/>
        </authorList>
    </citation>
    <scope>NUCLEOTIDE SEQUENCE [LARGE SCALE GENOMIC DNA]</scope>
    <source>
        <strain>GEY</strain>
        <strain evidence="3">DSM 9560</strain>
    </source>
</reference>
<feature type="domain" description="PPC" evidence="1">
    <location>
        <begin position="1"/>
        <end position="129"/>
    </location>
</feature>
<protein>
    <recommendedName>
        <fullName evidence="1">PPC domain-containing protein</fullName>
    </recommendedName>
</protein>
<dbReference type="AlphaFoldDB" id="A0A1I2J3J4"/>
<gene>
    <name evidence="2" type="ORF">SAMN04488541_104036</name>
</gene>
<dbReference type="SUPFAM" id="SSF117856">
    <property type="entry name" value="AF0104/ALDC/Ptd012-like"/>
    <property type="match status" value="1"/>
</dbReference>
<evidence type="ECO:0000313" key="3">
    <source>
        <dbReference type="Proteomes" id="UP000199513"/>
    </source>
</evidence>
<dbReference type="PANTHER" id="PTHR34988">
    <property type="entry name" value="PROTEIN, PUTATIVE-RELATED"/>
    <property type="match status" value="1"/>
</dbReference>
<sequence length="131" mass="14322">MQVSVIRLRPMEDLKKSLENFVKENQIKAGIVLTCVGSLQASHLRLANQPQGTTFEGKQEIVSLVGTLATSGSHLHLSISDSTGKTIGGHLLEGCLVYTTAEIAIGILPQLRFTRELDTISTYKELKVYPK</sequence>
<dbReference type="OrthoDB" id="552202at2"/>
<keyword evidence="3" id="KW-1185">Reference proteome</keyword>
<proteinExistence type="predicted"/>
<dbReference type="Proteomes" id="UP000199513">
    <property type="component" value="Unassembled WGS sequence"/>
</dbReference>
<dbReference type="CDD" id="cd11378">
    <property type="entry name" value="DUF296"/>
    <property type="match status" value="1"/>
</dbReference>
<name>A0A1I2J3J4_9BACT</name>
<dbReference type="STRING" id="1003.SAMN04488541_104036"/>
<dbReference type="PANTHER" id="PTHR34988:SF1">
    <property type="entry name" value="DNA-BINDING PROTEIN"/>
    <property type="match status" value="1"/>
</dbReference>
<evidence type="ECO:0000313" key="2">
    <source>
        <dbReference type="EMBL" id="SFF48443.1"/>
    </source>
</evidence>
<dbReference type="Gene3D" id="3.30.1330.80">
    <property type="entry name" value="Hypothetical protein, similar to alpha- acetolactate decarboxylase, domain 2"/>
    <property type="match status" value="1"/>
</dbReference>
<organism evidence="2 3">
    <name type="scientific">Thermoflexibacter ruber</name>
    <dbReference type="NCBI Taxonomy" id="1003"/>
    <lineage>
        <taxon>Bacteria</taxon>
        <taxon>Pseudomonadati</taxon>
        <taxon>Bacteroidota</taxon>
        <taxon>Cytophagia</taxon>
        <taxon>Cytophagales</taxon>
        <taxon>Thermoflexibacteraceae</taxon>
        <taxon>Thermoflexibacter</taxon>
    </lineage>
</organism>
<evidence type="ECO:0000259" key="1">
    <source>
        <dbReference type="PROSITE" id="PS51742"/>
    </source>
</evidence>
<dbReference type="Pfam" id="PF03479">
    <property type="entry name" value="PCC"/>
    <property type="match status" value="1"/>
</dbReference>
<dbReference type="PROSITE" id="PS51742">
    <property type="entry name" value="PPC"/>
    <property type="match status" value="1"/>
</dbReference>
<dbReference type="EMBL" id="FONY01000040">
    <property type="protein sequence ID" value="SFF48443.1"/>
    <property type="molecule type" value="Genomic_DNA"/>
</dbReference>